<reference evidence="2 3" key="1">
    <citation type="journal article" date="2019" name="Emerg. Microbes Infect.">
        <title>Comprehensive subspecies identification of 175 nontuberculous mycobacteria species based on 7547 genomic profiles.</title>
        <authorList>
            <person name="Matsumoto Y."/>
            <person name="Kinjo T."/>
            <person name="Motooka D."/>
            <person name="Nabeya D."/>
            <person name="Jung N."/>
            <person name="Uechi K."/>
            <person name="Horii T."/>
            <person name="Iida T."/>
            <person name="Fujita J."/>
            <person name="Nakamura S."/>
        </authorList>
    </citation>
    <scope>NUCLEOTIDE SEQUENCE [LARGE SCALE GENOMIC DNA]</scope>
    <source>
        <strain evidence="2 3">JCM 17322</strain>
    </source>
</reference>
<dbReference type="InterPro" id="IPR006683">
    <property type="entry name" value="Thioestr_dom"/>
</dbReference>
<comment type="caution">
    <text evidence="2">The sequence shown here is derived from an EMBL/GenBank/DDBJ whole genome shotgun (WGS) entry which is preliminary data.</text>
</comment>
<organism evidence="2 3">
    <name type="scientific">Mycobacterium botniense</name>
    <dbReference type="NCBI Taxonomy" id="84962"/>
    <lineage>
        <taxon>Bacteria</taxon>
        <taxon>Bacillati</taxon>
        <taxon>Actinomycetota</taxon>
        <taxon>Actinomycetes</taxon>
        <taxon>Mycobacteriales</taxon>
        <taxon>Mycobacteriaceae</taxon>
        <taxon>Mycobacterium</taxon>
    </lineage>
</organism>
<dbReference type="EMBL" id="BLKW01000002">
    <property type="protein sequence ID" value="GFG73830.1"/>
    <property type="molecule type" value="Genomic_DNA"/>
</dbReference>
<accession>A0A7I9XVM3</accession>
<dbReference type="SUPFAM" id="SSF54637">
    <property type="entry name" value="Thioesterase/thiol ester dehydrase-isomerase"/>
    <property type="match status" value="2"/>
</dbReference>
<keyword evidence="3" id="KW-1185">Reference proteome</keyword>
<gene>
    <name evidence="2" type="ORF">MBOT_11950</name>
</gene>
<dbReference type="Gene3D" id="3.10.129.10">
    <property type="entry name" value="Hotdog Thioesterase"/>
    <property type="match status" value="2"/>
</dbReference>
<name>A0A7I9XVM3_9MYCO</name>
<proteinExistence type="predicted"/>
<sequence>MAAIDDLLSTFMISRASFDGGVMSLRQFVGPTLADHRGRIEMPAYAVMVESATSGAFWYSLGEPVGSVQSWLSLASAAPVVANQQLSAKSLLVRRDDRYGTLTVQISDERDDVVCVGVGRCVRVGRTSDALSAIDGAPSETGSAFASPTGVLPPPIDPELDGSQILAEIGKGRISPGPLCELLCATVKSDNDTTQLVVSPQQWMANPLGTMQGGVVTAIVSQACVLAGQRYTIPGQQYSLAGFNINFFRSPPVDGELTVTTTLDKLGQRIGTLSAIMTGSNGVTFARAVADIEYQPAPRLD</sequence>
<evidence type="ECO:0000313" key="2">
    <source>
        <dbReference type="EMBL" id="GFG73830.1"/>
    </source>
</evidence>
<feature type="domain" description="Thioesterase" evidence="1">
    <location>
        <begin position="209"/>
        <end position="277"/>
    </location>
</feature>
<dbReference type="RefSeq" id="WP_163755151.1">
    <property type="nucleotide sequence ID" value="NZ_BLKW01000002.1"/>
</dbReference>
<dbReference type="Pfam" id="PF03061">
    <property type="entry name" value="4HBT"/>
    <property type="match status" value="1"/>
</dbReference>
<dbReference type="InterPro" id="IPR029069">
    <property type="entry name" value="HotDog_dom_sf"/>
</dbReference>
<protein>
    <recommendedName>
        <fullName evidence="1">Thioesterase domain-containing protein</fullName>
    </recommendedName>
</protein>
<dbReference type="AlphaFoldDB" id="A0A7I9XVM3"/>
<evidence type="ECO:0000259" key="1">
    <source>
        <dbReference type="Pfam" id="PF03061"/>
    </source>
</evidence>
<dbReference type="CDD" id="cd03443">
    <property type="entry name" value="PaaI_thioesterase"/>
    <property type="match status" value="1"/>
</dbReference>
<evidence type="ECO:0000313" key="3">
    <source>
        <dbReference type="Proteomes" id="UP000465361"/>
    </source>
</evidence>
<dbReference type="Proteomes" id="UP000465361">
    <property type="component" value="Unassembled WGS sequence"/>
</dbReference>